<gene>
    <name evidence="6" type="ORF">ACFOY7_01670</name>
</gene>
<evidence type="ECO:0000256" key="2">
    <source>
        <dbReference type="ARBA" id="ARBA00023125"/>
    </source>
</evidence>
<keyword evidence="3" id="KW-0804">Transcription</keyword>
<dbReference type="RefSeq" id="WP_390248756.1">
    <property type="nucleotide sequence ID" value="NZ_JBHSDT010000002.1"/>
</dbReference>
<comment type="caution">
    <text evidence="6">The sequence shown here is derived from an EMBL/GenBank/DDBJ whole genome shotgun (WGS) entry which is preliminary data.</text>
</comment>
<dbReference type="Proteomes" id="UP001595882">
    <property type="component" value="Unassembled WGS sequence"/>
</dbReference>
<dbReference type="InterPro" id="IPR010982">
    <property type="entry name" value="Lambda_DNA-bd_dom_sf"/>
</dbReference>
<dbReference type="Pfam" id="PF13377">
    <property type="entry name" value="Peripla_BP_3"/>
    <property type="match status" value="1"/>
</dbReference>
<dbReference type="CDD" id="cd06267">
    <property type="entry name" value="PBP1_LacI_sugar_binding-like"/>
    <property type="match status" value="1"/>
</dbReference>
<dbReference type="Pfam" id="PF00356">
    <property type="entry name" value="LacI"/>
    <property type="match status" value="1"/>
</dbReference>
<sequence>MKLTIREIAKMAGVSPGTVSKVINQTGSISPNTIRKVKGIIEKTGYQPSFSAKALATKKSNMIGLIYAGEVNVEFNHPFFNQVINSFKNAVGQLGYDILIFSNQSFNIGKEDYVARAKHYQLDGCLVIAGEQIEDAVYRLDQSDIPTVAVDLELTGERSSYIMTDNQKISRQVVEYFYLNGLRKPAFIGGPGDSVISNQRKEAFLEGMKEYGMEYRDEWIKHGDYLEESGYFKMKEILQSGIVPDAVFAVSDLMALGVLRALKEAGKSVPDDIKVIGCDDIEACRYSSPSLATVRQDQVKIGKLAANVLYDLINDRRVQKSVYVDPELIIRESGEIKKIL</sequence>
<dbReference type="Gene3D" id="3.40.50.2300">
    <property type="match status" value="2"/>
</dbReference>
<dbReference type="PANTHER" id="PTHR30146">
    <property type="entry name" value="LACI-RELATED TRANSCRIPTIONAL REPRESSOR"/>
    <property type="match status" value="1"/>
</dbReference>
<dbReference type="SMART" id="SM00354">
    <property type="entry name" value="HTH_LACI"/>
    <property type="match status" value="1"/>
</dbReference>
<evidence type="ECO:0000313" key="6">
    <source>
        <dbReference type="EMBL" id="MFC4401805.1"/>
    </source>
</evidence>
<dbReference type="PROSITE" id="PS00356">
    <property type="entry name" value="HTH_LACI_1"/>
    <property type="match status" value="1"/>
</dbReference>
<accession>A0ABV8WPS7</accession>
<proteinExistence type="predicted"/>
<reference evidence="7" key="1">
    <citation type="journal article" date="2019" name="Int. J. Syst. Evol. Microbiol.">
        <title>The Global Catalogue of Microorganisms (GCM) 10K type strain sequencing project: providing services to taxonomists for standard genome sequencing and annotation.</title>
        <authorList>
            <consortium name="The Broad Institute Genomics Platform"/>
            <consortium name="The Broad Institute Genome Sequencing Center for Infectious Disease"/>
            <person name="Wu L."/>
            <person name="Ma J."/>
        </authorList>
    </citation>
    <scope>NUCLEOTIDE SEQUENCE [LARGE SCALE GENOMIC DNA]</scope>
    <source>
        <strain evidence="7">CCUG 37865</strain>
    </source>
</reference>
<organism evidence="6 7">
    <name type="scientific">Gracilibacillus xinjiangensis</name>
    <dbReference type="NCBI Taxonomy" id="1193282"/>
    <lineage>
        <taxon>Bacteria</taxon>
        <taxon>Bacillati</taxon>
        <taxon>Bacillota</taxon>
        <taxon>Bacilli</taxon>
        <taxon>Bacillales</taxon>
        <taxon>Bacillaceae</taxon>
        <taxon>Gracilibacillus</taxon>
    </lineage>
</organism>
<dbReference type="Gene3D" id="1.10.260.40">
    <property type="entry name" value="lambda repressor-like DNA-binding domains"/>
    <property type="match status" value="1"/>
</dbReference>
<evidence type="ECO:0000256" key="1">
    <source>
        <dbReference type="ARBA" id="ARBA00023015"/>
    </source>
</evidence>
<dbReference type="PRINTS" id="PR00036">
    <property type="entry name" value="HTHLACI"/>
</dbReference>
<dbReference type="PROSITE" id="PS50943">
    <property type="entry name" value="HTH_CROC1"/>
    <property type="match status" value="1"/>
</dbReference>
<dbReference type="GO" id="GO:0003677">
    <property type="term" value="F:DNA binding"/>
    <property type="evidence" value="ECO:0007669"/>
    <property type="project" value="UniProtKB-KW"/>
</dbReference>
<dbReference type="SUPFAM" id="SSF53822">
    <property type="entry name" value="Periplasmic binding protein-like I"/>
    <property type="match status" value="1"/>
</dbReference>
<dbReference type="PANTHER" id="PTHR30146:SF109">
    <property type="entry name" value="HTH-TYPE TRANSCRIPTIONAL REGULATOR GALS"/>
    <property type="match status" value="1"/>
</dbReference>
<evidence type="ECO:0000313" key="7">
    <source>
        <dbReference type="Proteomes" id="UP001595882"/>
    </source>
</evidence>
<feature type="domain" description="HTH lacI-type" evidence="4">
    <location>
        <begin position="3"/>
        <end position="57"/>
    </location>
</feature>
<keyword evidence="2 6" id="KW-0238">DNA-binding</keyword>
<protein>
    <submittedName>
        <fullName evidence="6">LacI family DNA-binding transcriptional regulator</fullName>
    </submittedName>
</protein>
<name>A0ABV8WPS7_9BACI</name>
<evidence type="ECO:0000259" key="4">
    <source>
        <dbReference type="PROSITE" id="PS50932"/>
    </source>
</evidence>
<feature type="domain" description="HTH cro/C1-type" evidence="5">
    <location>
        <begin position="2"/>
        <end position="47"/>
    </location>
</feature>
<keyword evidence="7" id="KW-1185">Reference proteome</keyword>
<dbReference type="InterPro" id="IPR028082">
    <property type="entry name" value="Peripla_BP_I"/>
</dbReference>
<dbReference type="SUPFAM" id="SSF47413">
    <property type="entry name" value="lambda repressor-like DNA-binding domains"/>
    <property type="match status" value="1"/>
</dbReference>
<dbReference type="InterPro" id="IPR000843">
    <property type="entry name" value="HTH_LacI"/>
</dbReference>
<dbReference type="PROSITE" id="PS50932">
    <property type="entry name" value="HTH_LACI_2"/>
    <property type="match status" value="1"/>
</dbReference>
<keyword evidence="1" id="KW-0805">Transcription regulation</keyword>
<dbReference type="InterPro" id="IPR001387">
    <property type="entry name" value="Cro/C1-type_HTH"/>
</dbReference>
<dbReference type="CDD" id="cd01392">
    <property type="entry name" value="HTH_LacI"/>
    <property type="match status" value="1"/>
</dbReference>
<dbReference type="InterPro" id="IPR046335">
    <property type="entry name" value="LacI/GalR-like_sensor"/>
</dbReference>
<dbReference type="EMBL" id="JBHSDT010000002">
    <property type="protein sequence ID" value="MFC4401805.1"/>
    <property type="molecule type" value="Genomic_DNA"/>
</dbReference>
<evidence type="ECO:0000256" key="3">
    <source>
        <dbReference type="ARBA" id="ARBA00023163"/>
    </source>
</evidence>
<evidence type="ECO:0000259" key="5">
    <source>
        <dbReference type="PROSITE" id="PS50943"/>
    </source>
</evidence>